<dbReference type="InterPro" id="IPR036890">
    <property type="entry name" value="HATPase_C_sf"/>
</dbReference>
<dbReference type="PRINTS" id="PR00344">
    <property type="entry name" value="BCTRLSENSOR"/>
</dbReference>
<gene>
    <name evidence="10" type="ORF">HLB29_00445</name>
</gene>
<evidence type="ECO:0000256" key="7">
    <source>
        <dbReference type="ARBA" id="ARBA00023012"/>
    </source>
</evidence>
<dbReference type="Gene3D" id="1.10.287.130">
    <property type="match status" value="1"/>
</dbReference>
<dbReference type="InterPro" id="IPR050351">
    <property type="entry name" value="BphY/WalK/GraS-like"/>
</dbReference>
<dbReference type="Pfam" id="PF00512">
    <property type="entry name" value="HisKA"/>
    <property type="match status" value="1"/>
</dbReference>
<dbReference type="CDD" id="cd00075">
    <property type="entry name" value="HATPase"/>
    <property type="match status" value="1"/>
</dbReference>
<evidence type="ECO:0000256" key="4">
    <source>
        <dbReference type="ARBA" id="ARBA00022553"/>
    </source>
</evidence>
<keyword evidence="6 10" id="KW-0418">Kinase</keyword>
<dbReference type="PANTHER" id="PTHR45453">
    <property type="entry name" value="PHOSPHATE REGULON SENSOR PROTEIN PHOR"/>
    <property type="match status" value="1"/>
</dbReference>
<keyword evidence="7" id="KW-0902">Two-component regulatory system</keyword>
<keyword evidence="8" id="KW-0472">Membrane</keyword>
<reference evidence="10 11" key="1">
    <citation type="submission" date="2020-05" db="EMBL/GenBank/DDBJ databases">
        <title>Draft genome of xy-202 and genomic insight in genome of the genus Peptostreptococcus.</title>
        <authorList>
            <person name="Zhang Z."/>
        </authorList>
    </citation>
    <scope>NUCLEOTIDE SEQUENCE [LARGE SCALE GENOMIC DNA]</scope>
    <source>
        <strain evidence="10 11">DSM 27025</strain>
    </source>
</reference>
<proteinExistence type="predicted"/>
<evidence type="ECO:0000256" key="8">
    <source>
        <dbReference type="SAM" id="Phobius"/>
    </source>
</evidence>
<comment type="subcellular location">
    <subcellularLocation>
        <location evidence="2">Membrane</location>
    </subcellularLocation>
</comment>
<sequence length="479" mass="54905">MKIENKKSLSKTILLAPIIIVVISFFIISLSFQFVIDKHINSITEGGIKSEFEDLDLIYRNEDMIPYSSEEESEEEPLIVPTKYIILDENYNLIFPDKEWTFQKERKIALRIAKYFLENKNLPQKGISQKIEINNRTLLIKSKKYRGIYEGMYVVEPDSVQLDVDNQKVSDYHVLVYADISPIQRLINDINKILIALLIVSGLLSIFVMLHILKKVTLSFKGLNNYLIKVGKKEDISEIPNFTYDEFSNVVDTVVSMSKQISKSEQIQKQFFQNASHELRTPLMSIQGYAEGLKYDVIKDKQNAYDIIISESDKMTKLVDEILFLSKFESEAPKKERIKVSEILYDCASSMDSIAKERNIEFAFDIDGDFTIIGDEDMIQRAFSNIISNAIRYAKSKIDIECKSEGEKLYLSIKDDGCGILEEDLPHIFERFYKGKGGKFGIGLSMAKEIIGKHSGVIYVDSKFGSTIFTIELPLNSYE</sequence>
<evidence type="ECO:0000256" key="2">
    <source>
        <dbReference type="ARBA" id="ARBA00004370"/>
    </source>
</evidence>
<evidence type="ECO:0000256" key="5">
    <source>
        <dbReference type="ARBA" id="ARBA00022679"/>
    </source>
</evidence>
<keyword evidence="8" id="KW-1133">Transmembrane helix</keyword>
<organism evidence="10 11">
    <name type="scientific">Peptostreptococcus canis</name>
    <dbReference type="NCBI Taxonomy" id="1159213"/>
    <lineage>
        <taxon>Bacteria</taxon>
        <taxon>Bacillati</taxon>
        <taxon>Bacillota</taxon>
        <taxon>Clostridia</taxon>
        <taxon>Peptostreptococcales</taxon>
        <taxon>Peptostreptococcaceae</taxon>
        <taxon>Peptostreptococcus</taxon>
    </lineage>
</organism>
<dbReference type="InterPro" id="IPR003661">
    <property type="entry name" value="HisK_dim/P_dom"/>
</dbReference>
<dbReference type="GO" id="GO:0016301">
    <property type="term" value="F:kinase activity"/>
    <property type="evidence" value="ECO:0007669"/>
    <property type="project" value="UniProtKB-KW"/>
</dbReference>
<comment type="catalytic activity">
    <reaction evidence="1">
        <text>ATP + protein L-histidine = ADP + protein N-phospho-L-histidine.</text>
        <dbReference type="EC" id="2.7.13.3"/>
    </reaction>
</comment>
<dbReference type="Gene3D" id="3.30.565.10">
    <property type="entry name" value="Histidine kinase-like ATPase, C-terminal domain"/>
    <property type="match status" value="1"/>
</dbReference>
<dbReference type="SUPFAM" id="SSF47384">
    <property type="entry name" value="Homodimeric domain of signal transducing histidine kinase"/>
    <property type="match status" value="1"/>
</dbReference>
<dbReference type="Pfam" id="PF02518">
    <property type="entry name" value="HATPase_c"/>
    <property type="match status" value="1"/>
</dbReference>
<dbReference type="InterPro" id="IPR003594">
    <property type="entry name" value="HATPase_dom"/>
</dbReference>
<dbReference type="Proteomes" id="UP000713904">
    <property type="component" value="Unassembled WGS sequence"/>
</dbReference>
<dbReference type="CDD" id="cd00082">
    <property type="entry name" value="HisKA"/>
    <property type="match status" value="1"/>
</dbReference>
<evidence type="ECO:0000256" key="1">
    <source>
        <dbReference type="ARBA" id="ARBA00000085"/>
    </source>
</evidence>
<evidence type="ECO:0000259" key="9">
    <source>
        <dbReference type="PROSITE" id="PS50109"/>
    </source>
</evidence>
<dbReference type="InterPro" id="IPR005467">
    <property type="entry name" value="His_kinase_dom"/>
</dbReference>
<dbReference type="InterPro" id="IPR004358">
    <property type="entry name" value="Sig_transdc_His_kin-like_C"/>
</dbReference>
<dbReference type="PROSITE" id="PS50109">
    <property type="entry name" value="HIS_KIN"/>
    <property type="match status" value="1"/>
</dbReference>
<evidence type="ECO:0000313" key="10">
    <source>
        <dbReference type="EMBL" id="MBC2575153.1"/>
    </source>
</evidence>
<evidence type="ECO:0000256" key="3">
    <source>
        <dbReference type="ARBA" id="ARBA00012438"/>
    </source>
</evidence>
<feature type="transmembrane region" description="Helical" evidence="8">
    <location>
        <begin position="12"/>
        <end position="36"/>
    </location>
</feature>
<dbReference type="SMART" id="SM00387">
    <property type="entry name" value="HATPase_c"/>
    <property type="match status" value="1"/>
</dbReference>
<comment type="caution">
    <text evidence="10">The sequence shown here is derived from an EMBL/GenBank/DDBJ whole genome shotgun (WGS) entry which is preliminary data.</text>
</comment>
<feature type="domain" description="Histidine kinase" evidence="9">
    <location>
        <begin position="274"/>
        <end position="477"/>
    </location>
</feature>
<feature type="transmembrane region" description="Helical" evidence="8">
    <location>
        <begin position="193"/>
        <end position="213"/>
    </location>
</feature>
<dbReference type="EC" id="2.7.13.3" evidence="3"/>
<keyword evidence="5" id="KW-0808">Transferase</keyword>
<dbReference type="PANTHER" id="PTHR45453:SF1">
    <property type="entry name" value="PHOSPHATE REGULON SENSOR PROTEIN PHOR"/>
    <property type="match status" value="1"/>
</dbReference>
<evidence type="ECO:0000256" key="6">
    <source>
        <dbReference type="ARBA" id="ARBA00022777"/>
    </source>
</evidence>
<keyword evidence="11" id="KW-1185">Reference proteome</keyword>
<keyword evidence="8" id="KW-0812">Transmembrane</keyword>
<accession>A0ABR6TIU0</accession>
<dbReference type="SUPFAM" id="SSF55874">
    <property type="entry name" value="ATPase domain of HSP90 chaperone/DNA topoisomerase II/histidine kinase"/>
    <property type="match status" value="1"/>
</dbReference>
<name>A0ABR6TIU0_9FIRM</name>
<dbReference type="EMBL" id="JABGBW010000001">
    <property type="protein sequence ID" value="MBC2575153.1"/>
    <property type="molecule type" value="Genomic_DNA"/>
</dbReference>
<protein>
    <recommendedName>
        <fullName evidence="3">histidine kinase</fullName>
        <ecNumber evidence="3">2.7.13.3</ecNumber>
    </recommendedName>
</protein>
<evidence type="ECO:0000313" key="11">
    <source>
        <dbReference type="Proteomes" id="UP000713904"/>
    </source>
</evidence>
<keyword evidence="4" id="KW-0597">Phosphoprotein</keyword>
<dbReference type="RefSeq" id="WP_185623198.1">
    <property type="nucleotide sequence ID" value="NZ_JABGBW010000001.1"/>
</dbReference>
<dbReference type="InterPro" id="IPR036097">
    <property type="entry name" value="HisK_dim/P_sf"/>
</dbReference>
<dbReference type="SMART" id="SM00388">
    <property type="entry name" value="HisKA"/>
    <property type="match status" value="1"/>
</dbReference>